<dbReference type="SUPFAM" id="SSF53335">
    <property type="entry name" value="S-adenosyl-L-methionine-dependent methyltransferases"/>
    <property type="match status" value="1"/>
</dbReference>
<dbReference type="RefSeq" id="WP_154430572.1">
    <property type="nucleotide sequence ID" value="NZ_VUNI01000021.1"/>
</dbReference>
<dbReference type="InterPro" id="IPR029063">
    <property type="entry name" value="SAM-dependent_MTases_sf"/>
</dbReference>
<proteinExistence type="predicted"/>
<dbReference type="EMBL" id="VUNI01000021">
    <property type="protein sequence ID" value="MST75606.1"/>
    <property type="molecule type" value="Genomic_DNA"/>
</dbReference>
<keyword evidence="3" id="KW-1185">Reference proteome</keyword>
<gene>
    <name evidence="2" type="ORF">FYJ75_11350</name>
</gene>
<dbReference type="PANTHER" id="PTHR43861">
    <property type="entry name" value="TRANS-ACONITATE 2-METHYLTRANSFERASE-RELATED"/>
    <property type="match status" value="1"/>
</dbReference>
<dbReference type="GO" id="GO:0032259">
    <property type="term" value="P:methylation"/>
    <property type="evidence" value="ECO:0007669"/>
    <property type="project" value="UniProtKB-KW"/>
</dbReference>
<protein>
    <submittedName>
        <fullName evidence="2">Methyltransferase</fullName>
    </submittedName>
</protein>
<evidence type="ECO:0000259" key="1">
    <source>
        <dbReference type="Pfam" id="PF08242"/>
    </source>
</evidence>
<organism evidence="2 3">
    <name type="scientific">Roseburia porci</name>
    <dbReference type="NCBI Taxonomy" id="2605790"/>
    <lineage>
        <taxon>Bacteria</taxon>
        <taxon>Bacillati</taxon>
        <taxon>Bacillota</taxon>
        <taxon>Clostridia</taxon>
        <taxon>Lachnospirales</taxon>
        <taxon>Lachnospiraceae</taxon>
        <taxon>Roseburia</taxon>
    </lineage>
</organism>
<dbReference type="AlphaFoldDB" id="A0A6L5YUF5"/>
<evidence type="ECO:0000313" key="3">
    <source>
        <dbReference type="Proteomes" id="UP000474024"/>
    </source>
</evidence>
<comment type="caution">
    <text evidence="2">The sequence shown here is derived from an EMBL/GenBank/DDBJ whole genome shotgun (WGS) entry which is preliminary data.</text>
</comment>
<keyword evidence="2" id="KW-0808">Transferase</keyword>
<feature type="domain" description="Methyltransferase type 12" evidence="1">
    <location>
        <begin position="78"/>
        <end position="178"/>
    </location>
</feature>
<accession>A0A6L5YUF5</accession>
<dbReference type="Pfam" id="PF08242">
    <property type="entry name" value="Methyltransf_12"/>
    <property type="match status" value="1"/>
</dbReference>
<sequence>MTEQIGKVTVNYQYYEGQDFYSDGDVEDEILQIVKEHQEDEYNQIIAERKNWPILYHLSHIRGNILQSMPIGKEDEVLEIGAGCGAITGTLARKAKHVTCIDLSKRRSLINAYRNQKCDNIEIMVGNFQVIEPNLPKQYDCITLIGVLEYGASYIQSEDSYYEFLNIIKKHLKPNGRIYIAIENKLGMKYWAGCQEDHVGGFFKGVEGYHDVKGVYTFGRKELEALIGRAGYKDMTFYYPYPDYKFPMAIYSDDYLPKKGELSRNNLNFDREKIYMFDESKVFDQVLEEGMFPFFSNSFLVEARVGE</sequence>
<dbReference type="Gene3D" id="3.40.50.150">
    <property type="entry name" value="Vaccinia Virus protein VP39"/>
    <property type="match status" value="1"/>
</dbReference>
<keyword evidence="2" id="KW-0489">Methyltransferase</keyword>
<reference evidence="2 3" key="1">
    <citation type="submission" date="2019-08" db="EMBL/GenBank/DDBJ databases">
        <title>In-depth cultivation of the pig gut microbiome towards novel bacterial diversity and tailored functional studies.</title>
        <authorList>
            <person name="Wylensek D."/>
            <person name="Hitch T.C.A."/>
            <person name="Clavel T."/>
        </authorList>
    </citation>
    <scope>NUCLEOTIDE SEQUENCE [LARGE SCALE GENOMIC DNA]</scope>
    <source>
        <strain evidence="2 3">MUC/MUC-530-WT-4D</strain>
    </source>
</reference>
<dbReference type="CDD" id="cd02440">
    <property type="entry name" value="AdoMet_MTases"/>
    <property type="match status" value="1"/>
</dbReference>
<dbReference type="GO" id="GO:0008168">
    <property type="term" value="F:methyltransferase activity"/>
    <property type="evidence" value="ECO:0007669"/>
    <property type="project" value="UniProtKB-KW"/>
</dbReference>
<dbReference type="InterPro" id="IPR013217">
    <property type="entry name" value="Methyltransf_12"/>
</dbReference>
<evidence type="ECO:0000313" key="2">
    <source>
        <dbReference type="EMBL" id="MST75606.1"/>
    </source>
</evidence>
<dbReference type="Proteomes" id="UP000474024">
    <property type="component" value="Unassembled WGS sequence"/>
</dbReference>
<name>A0A6L5YUF5_9FIRM</name>